<evidence type="ECO:0000256" key="1">
    <source>
        <dbReference type="ARBA" id="ARBA00007478"/>
    </source>
</evidence>
<sequence length="437" mass="47901">MAPSNDQIPLDVNYAKIAEWLAIRQKLPKDWHRKMQIIISKAEEAAESLPAGLKGHPDSSAFDYPAAKHIRDFLAQTSEKSLFGGLLGPASVWDKIARAYEKDNIFLGECSLILARNVDYEIPFYKRQKGKYQQQLSDLERKQTEHLHSAALAAKAYQQECEAIGIQGVKILSELRALVKELPGVFLEDAGSEMAGEDSTGDAAGEISWDIDLSAVEKAAPDEAESGGAIDWDIDVAETAQPAEVGEDTPGHVNGSVQCSAAQSNPEAGGMLSKLVSDGELRSRLLDELHELSAFLRMRASELSSSSSSFVADAADTMPDVSAGTVIGWLQELEGAISKMTHPKTGQLLLYRSSERYLDRVTADMQQKAGQEKKFRRMAQEVEGRRQMLQKSLSDDARKLSAVLQKTRDIKSLVEDSLLSQFNRPVLVVGEINNALD</sequence>
<organism evidence="2 3">
    <name type="scientific">Coccomyxa subellipsoidea</name>
    <dbReference type="NCBI Taxonomy" id="248742"/>
    <lineage>
        <taxon>Eukaryota</taxon>
        <taxon>Viridiplantae</taxon>
        <taxon>Chlorophyta</taxon>
        <taxon>core chlorophytes</taxon>
        <taxon>Trebouxiophyceae</taxon>
        <taxon>Trebouxiophyceae incertae sedis</taxon>
        <taxon>Coccomyxaceae</taxon>
        <taxon>Coccomyxa</taxon>
    </lineage>
</organism>
<name>A0ABR2YP44_9CHLO</name>
<comment type="caution">
    <text evidence="2">The sequence shown here is derived from an EMBL/GenBank/DDBJ whole genome shotgun (WGS) entry which is preliminary data.</text>
</comment>
<dbReference type="Pfam" id="PF05600">
    <property type="entry name" value="CDK5RAP3"/>
    <property type="match status" value="2"/>
</dbReference>
<gene>
    <name evidence="2" type="ORF">WJX75_006946</name>
</gene>
<dbReference type="PANTHER" id="PTHR14894:SF0">
    <property type="entry name" value="CDK5 REGULATORY SUBUNIT-ASSOCIATED PROTEIN 3"/>
    <property type="match status" value="1"/>
</dbReference>
<evidence type="ECO:0000313" key="2">
    <source>
        <dbReference type="EMBL" id="KAK9908376.1"/>
    </source>
</evidence>
<dbReference type="PANTHER" id="PTHR14894">
    <property type="entry name" value="CDK5 REGULATORY SUBUNIT-ASSOCIATED PROTEIN 3"/>
    <property type="match status" value="1"/>
</dbReference>
<keyword evidence="3" id="KW-1185">Reference proteome</keyword>
<evidence type="ECO:0000313" key="3">
    <source>
        <dbReference type="Proteomes" id="UP001491310"/>
    </source>
</evidence>
<comment type="similarity">
    <text evidence="1">Belongs to the CDK5RAP3 family.</text>
</comment>
<dbReference type="Proteomes" id="UP001491310">
    <property type="component" value="Unassembled WGS sequence"/>
</dbReference>
<dbReference type="InterPro" id="IPR008491">
    <property type="entry name" value="CDK5RAP3"/>
</dbReference>
<proteinExistence type="inferred from homology"/>
<accession>A0ABR2YP44</accession>
<evidence type="ECO:0008006" key="4">
    <source>
        <dbReference type="Google" id="ProtNLM"/>
    </source>
</evidence>
<protein>
    <recommendedName>
        <fullName evidence="4">CDK5RAP3-like protein</fullName>
    </recommendedName>
</protein>
<dbReference type="EMBL" id="JALJOT010000008">
    <property type="protein sequence ID" value="KAK9908376.1"/>
    <property type="molecule type" value="Genomic_DNA"/>
</dbReference>
<reference evidence="2 3" key="1">
    <citation type="journal article" date="2024" name="Nat. Commun.">
        <title>Phylogenomics reveals the evolutionary origins of lichenization in chlorophyte algae.</title>
        <authorList>
            <person name="Puginier C."/>
            <person name="Libourel C."/>
            <person name="Otte J."/>
            <person name="Skaloud P."/>
            <person name="Haon M."/>
            <person name="Grisel S."/>
            <person name="Petersen M."/>
            <person name="Berrin J.G."/>
            <person name="Delaux P.M."/>
            <person name="Dal Grande F."/>
            <person name="Keller J."/>
        </authorList>
    </citation>
    <scope>NUCLEOTIDE SEQUENCE [LARGE SCALE GENOMIC DNA]</scope>
    <source>
        <strain evidence="2 3">SAG 216-7</strain>
    </source>
</reference>